<dbReference type="EMBL" id="QLNQ01000019">
    <property type="protein sequence ID" value="RCK65882.1"/>
    <property type="molecule type" value="Genomic_DNA"/>
</dbReference>
<accession>A0A367YLJ8</accession>
<dbReference type="GO" id="GO:0005737">
    <property type="term" value="C:cytoplasm"/>
    <property type="evidence" value="ECO:0007669"/>
    <property type="project" value="TreeGrafter"/>
</dbReference>
<dbReference type="InterPro" id="IPR029033">
    <property type="entry name" value="His_PPase_superfam"/>
</dbReference>
<dbReference type="STRING" id="5486.A0A367YLJ8"/>
<sequence>MRFPQTLLLISTYSILVYAQFIVDAHNYLPVFSTTQKFFSQSDPTVPPADVNYTHNFGLFAQYTWDDVVQSLAPNEKLFFLQRHGQGYHNVAPGNFTHDEWVCYWSLQPGKNGVIWQDAELTPHGIKQIQSLSRQINQTVGFPHPQRFYVSPLRRTLQTWLYTWPNLPHLKPVIKELAREIYGIDTESQRHSKSYISENYPYFDFEPGFSEKDVAWEPDTRERTQHVDYRAAKLLTEIFDESNDDEKVISVVLHSGIIYSVLNVVGHRRFPMYTGQAIPVIVKKHGKHTTYPLDKAWLDFEDWCPSEERPLVYAPDGTYF</sequence>
<comment type="caution">
    <text evidence="2">The sequence shown here is derived from an EMBL/GenBank/DDBJ whole genome shotgun (WGS) entry which is preliminary data.</text>
</comment>
<dbReference type="PANTHER" id="PTHR48100:SF1">
    <property type="entry name" value="HISTIDINE PHOSPHATASE FAMILY PROTEIN-RELATED"/>
    <property type="match status" value="1"/>
</dbReference>
<gene>
    <name evidence="2" type="primary">PGA12_0</name>
    <name evidence="2" type="ORF">Cantr_01550</name>
</gene>
<dbReference type="SUPFAM" id="SSF53254">
    <property type="entry name" value="Phosphoglycerate mutase-like"/>
    <property type="match status" value="1"/>
</dbReference>
<dbReference type="Gene3D" id="3.40.50.1240">
    <property type="entry name" value="Phosphoglycerate mutase-like"/>
    <property type="match status" value="1"/>
</dbReference>
<keyword evidence="3" id="KW-1185">Reference proteome</keyword>
<evidence type="ECO:0000313" key="2">
    <source>
        <dbReference type="EMBL" id="RCK65882.1"/>
    </source>
</evidence>
<feature type="signal peptide" evidence="1">
    <location>
        <begin position="1"/>
        <end position="19"/>
    </location>
</feature>
<dbReference type="Pfam" id="PF00300">
    <property type="entry name" value="His_Phos_1"/>
    <property type="match status" value="1"/>
</dbReference>
<organism evidence="2 3">
    <name type="scientific">Candida viswanathii</name>
    <dbReference type="NCBI Taxonomy" id="5486"/>
    <lineage>
        <taxon>Eukaryota</taxon>
        <taxon>Fungi</taxon>
        <taxon>Dikarya</taxon>
        <taxon>Ascomycota</taxon>
        <taxon>Saccharomycotina</taxon>
        <taxon>Pichiomycetes</taxon>
        <taxon>Debaryomycetaceae</taxon>
        <taxon>Candida/Lodderomyces clade</taxon>
        <taxon>Candida</taxon>
    </lineage>
</organism>
<dbReference type="CDD" id="cd07067">
    <property type="entry name" value="HP_PGM_like"/>
    <property type="match status" value="1"/>
</dbReference>
<proteinExistence type="predicted"/>
<dbReference type="InterPro" id="IPR050275">
    <property type="entry name" value="PGM_Phosphatase"/>
</dbReference>
<dbReference type="GO" id="GO:0016791">
    <property type="term" value="F:phosphatase activity"/>
    <property type="evidence" value="ECO:0007669"/>
    <property type="project" value="TreeGrafter"/>
</dbReference>
<keyword evidence="1" id="KW-0732">Signal</keyword>
<dbReference type="InterPro" id="IPR013078">
    <property type="entry name" value="His_Pase_superF_clade-1"/>
</dbReference>
<dbReference type="AlphaFoldDB" id="A0A367YLJ8"/>
<dbReference type="OrthoDB" id="496981at2759"/>
<dbReference type="PANTHER" id="PTHR48100">
    <property type="entry name" value="BROAD-SPECIFICITY PHOSPHATASE YOR283W-RELATED"/>
    <property type="match status" value="1"/>
</dbReference>
<protein>
    <submittedName>
        <fullName evidence="2">Phosphomutase-like protein 3</fullName>
    </submittedName>
</protein>
<reference evidence="2 3" key="1">
    <citation type="submission" date="2018-06" db="EMBL/GenBank/DDBJ databases">
        <title>Whole genome sequencing of Candida tropicalis (genome annotated by CSBL at Korea University).</title>
        <authorList>
            <person name="Ahn J."/>
        </authorList>
    </citation>
    <scope>NUCLEOTIDE SEQUENCE [LARGE SCALE GENOMIC DNA]</scope>
    <source>
        <strain evidence="2 3">ATCC 20962</strain>
    </source>
</reference>
<evidence type="ECO:0000256" key="1">
    <source>
        <dbReference type="SAM" id="SignalP"/>
    </source>
</evidence>
<name>A0A367YLJ8_9ASCO</name>
<feature type="chain" id="PRO_5016579158" evidence="1">
    <location>
        <begin position="20"/>
        <end position="320"/>
    </location>
</feature>
<evidence type="ECO:0000313" key="3">
    <source>
        <dbReference type="Proteomes" id="UP000253472"/>
    </source>
</evidence>
<dbReference type="Proteomes" id="UP000253472">
    <property type="component" value="Unassembled WGS sequence"/>
</dbReference>